<dbReference type="Proteomes" id="UP000298663">
    <property type="component" value="Unassembled WGS sequence"/>
</dbReference>
<evidence type="ECO:0000313" key="4">
    <source>
        <dbReference type="Proteomes" id="UP000298663"/>
    </source>
</evidence>
<comment type="caution">
    <text evidence="3">The sequence shown here is derived from an EMBL/GenBank/DDBJ whole genome shotgun (WGS) entry which is preliminary data.</text>
</comment>
<reference evidence="3 4" key="2">
    <citation type="journal article" date="2019" name="G3 (Bethesda)">
        <title>Hybrid Assembly of the Genome of the Entomopathogenic Nematode Steinernema carpocapsae Identifies the X-Chromosome.</title>
        <authorList>
            <person name="Serra L."/>
            <person name="Macchietto M."/>
            <person name="Macias-Munoz A."/>
            <person name="McGill C.J."/>
            <person name="Rodriguez I.M."/>
            <person name="Rodriguez B."/>
            <person name="Murad R."/>
            <person name="Mortazavi A."/>
        </authorList>
    </citation>
    <scope>NUCLEOTIDE SEQUENCE [LARGE SCALE GENOMIC DNA]</scope>
    <source>
        <strain evidence="3 4">ALL</strain>
    </source>
</reference>
<organism evidence="3 4">
    <name type="scientific">Steinernema carpocapsae</name>
    <name type="common">Entomopathogenic nematode</name>
    <dbReference type="NCBI Taxonomy" id="34508"/>
    <lineage>
        <taxon>Eukaryota</taxon>
        <taxon>Metazoa</taxon>
        <taxon>Ecdysozoa</taxon>
        <taxon>Nematoda</taxon>
        <taxon>Chromadorea</taxon>
        <taxon>Rhabditida</taxon>
        <taxon>Tylenchina</taxon>
        <taxon>Panagrolaimomorpha</taxon>
        <taxon>Strongyloidoidea</taxon>
        <taxon>Steinernematidae</taxon>
        <taxon>Steinernema</taxon>
    </lineage>
</organism>
<protein>
    <submittedName>
        <fullName evidence="3">Uncharacterized protein</fullName>
    </submittedName>
</protein>
<dbReference type="AlphaFoldDB" id="A0A4U5MMC6"/>
<gene>
    <name evidence="3" type="ORF">L596_022649</name>
</gene>
<keyword evidence="2" id="KW-0732">Signal</keyword>
<feature type="compositionally biased region" description="Basic and acidic residues" evidence="1">
    <location>
        <begin position="96"/>
        <end position="107"/>
    </location>
</feature>
<accession>A0A4U5MMC6</accession>
<name>A0A4U5MMC6_STECR</name>
<feature type="region of interest" description="Disordered" evidence="1">
    <location>
        <begin position="96"/>
        <end position="120"/>
    </location>
</feature>
<feature type="chain" id="PRO_5020813668" evidence="2">
    <location>
        <begin position="24"/>
        <end position="271"/>
    </location>
</feature>
<evidence type="ECO:0000256" key="1">
    <source>
        <dbReference type="SAM" id="MobiDB-lite"/>
    </source>
</evidence>
<dbReference type="PROSITE" id="PS51257">
    <property type="entry name" value="PROKAR_LIPOPROTEIN"/>
    <property type="match status" value="1"/>
</dbReference>
<sequence length="271" mass="30634">MTTCLRLLSLSSLMLIFGQSALGCFPSKSNDMPTLTTTTPPTTCMNVQNAGYDIGFVHDVSQEGEAQLMTQKRIEEFTNKFTMGSGPKEARFASRLYKSQEKDDKTSKNGKGNKPKNLAASPHSAISFAKHTTHDGFAKDLHDAFAQIPRAEKDKEPQQRLHDLIASHLMNEWKAGLPNRSVPVKKALIIFMVHKQEDEIDISAFRNEGIRPYVVQYSSATKNFRHHGDAFTDNRPASVFWAEDTTEDHMKPIMDKIYEDFMAWDGCWKDK</sequence>
<evidence type="ECO:0000256" key="2">
    <source>
        <dbReference type="SAM" id="SignalP"/>
    </source>
</evidence>
<evidence type="ECO:0000313" key="3">
    <source>
        <dbReference type="EMBL" id="TKR70650.1"/>
    </source>
</evidence>
<proteinExistence type="predicted"/>
<dbReference type="EMBL" id="AZBU02000007">
    <property type="protein sequence ID" value="TKR70650.1"/>
    <property type="molecule type" value="Genomic_DNA"/>
</dbReference>
<reference evidence="3 4" key="1">
    <citation type="journal article" date="2015" name="Genome Biol.">
        <title>Comparative genomics of Steinernema reveals deeply conserved gene regulatory networks.</title>
        <authorList>
            <person name="Dillman A.R."/>
            <person name="Macchietto M."/>
            <person name="Porter C.F."/>
            <person name="Rogers A."/>
            <person name="Williams B."/>
            <person name="Antoshechkin I."/>
            <person name="Lee M.M."/>
            <person name="Goodwin Z."/>
            <person name="Lu X."/>
            <person name="Lewis E.E."/>
            <person name="Goodrich-Blair H."/>
            <person name="Stock S.P."/>
            <person name="Adams B.J."/>
            <person name="Sternberg P.W."/>
            <person name="Mortazavi A."/>
        </authorList>
    </citation>
    <scope>NUCLEOTIDE SEQUENCE [LARGE SCALE GENOMIC DNA]</scope>
    <source>
        <strain evidence="3 4">ALL</strain>
    </source>
</reference>
<keyword evidence="4" id="KW-1185">Reference proteome</keyword>
<feature type="signal peptide" evidence="2">
    <location>
        <begin position="1"/>
        <end position="23"/>
    </location>
</feature>